<sequence length="202" mass="21952">MRHWSWRPPRLAFDPGTAASEPVTVAEAKEHLRVDFADDDDQVARVIAAARAMIERRTGRLLVSREVVLRLSGFPETSWADIELMGGQVSAIASVGYVDPDGASQTVAASSWEADLTPVPALLRPAFGESWPDYRHWGLPVSITYTAGYASEQVPGDLLAGLLMLAGTMYEHRETVIAAAAPAEVPLGVRELVDPYRIHSFG</sequence>
<dbReference type="NCBIfam" id="TIGR02215">
    <property type="entry name" value="phage_chp_gp8"/>
    <property type="match status" value="1"/>
</dbReference>
<protein>
    <submittedName>
        <fullName evidence="1">Head-tail connector protein</fullName>
    </submittedName>
</protein>
<accession>A0ABQ6LN14</accession>
<organism evidence="1 2">
    <name type="scientific">Paralimibaculum aggregatum</name>
    <dbReference type="NCBI Taxonomy" id="3036245"/>
    <lineage>
        <taxon>Bacteria</taxon>
        <taxon>Pseudomonadati</taxon>
        <taxon>Pseudomonadota</taxon>
        <taxon>Alphaproteobacteria</taxon>
        <taxon>Rhodobacterales</taxon>
        <taxon>Paracoccaceae</taxon>
        <taxon>Paralimibaculum</taxon>
    </lineage>
</organism>
<dbReference type="Gene3D" id="1.10.3230.30">
    <property type="entry name" value="Phage gp6-like head-tail connector protein"/>
    <property type="match status" value="1"/>
</dbReference>
<proteinExistence type="predicted"/>
<dbReference type="InterPro" id="IPR011738">
    <property type="entry name" value="Phage_CHP"/>
</dbReference>
<keyword evidence="2" id="KW-1185">Reference proteome</keyword>
<dbReference type="InterPro" id="IPR021146">
    <property type="entry name" value="Phage_gp6-like_head-tail"/>
</dbReference>
<name>A0ABQ6LN14_9RHOB</name>
<gene>
    <name evidence="1" type="ORF">LNKW23_18010</name>
</gene>
<dbReference type="Proteomes" id="UP001239909">
    <property type="component" value="Unassembled WGS sequence"/>
</dbReference>
<dbReference type="Pfam" id="PF05135">
    <property type="entry name" value="Phage_connect_1"/>
    <property type="match status" value="1"/>
</dbReference>
<reference evidence="1 2" key="1">
    <citation type="submission" date="2023-04" db="EMBL/GenBank/DDBJ databases">
        <title>Marinoamorphus aggregata gen. nov., sp. Nov., isolate from tissue of brittle star Ophioplocus japonicus.</title>
        <authorList>
            <person name="Kawano K."/>
            <person name="Sawayama S."/>
            <person name="Nakagawa S."/>
        </authorList>
    </citation>
    <scope>NUCLEOTIDE SEQUENCE [LARGE SCALE GENOMIC DNA]</scope>
    <source>
        <strain evidence="1 2">NKW23</strain>
    </source>
</reference>
<dbReference type="CDD" id="cd08054">
    <property type="entry name" value="gp6"/>
    <property type="match status" value="1"/>
</dbReference>
<dbReference type="EMBL" id="BSYI01000011">
    <property type="protein sequence ID" value="GMG82588.1"/>
    <property type="molecule type" value="Genomic_DNA"/>
</dbReference>
<comment type="caution">
    <text evidence="1">The sequence shown here is derived from an EMBL/GenBank/DDBJ whole genome shotgun (WGS) entry which is preliminary data.</text>
</comment>
<evidence type="ECO:0000313" key="2">
    <source>
        <dbReference type="Proteomes" id="UP001239909"/>
    </source>
</evidence>
<evidence type="ECO:0000313" key="1">
    <source>
        <dbReference type="EMBL" id="GMG82588.1"/>
    </source>
</evidence>
<dbReference type="RefSeq" id="WP_285671372.1">
    <property type="nucleotide sequence ID" value="NZ_BSYI01000011.1"/>
</dbReference>